<protein>
    <submittedName>
        <fullName evidence="1">Protein tyrosine phosphatase</fullName>
    </submittedName>
</protein>
<evidence type="ECO:0000313" key="1">
    <source>
        <dbReference type="EMBL" id="AGS35344.1"/>
    </source>
</evidence>
<dbReference type="SUPFAM" id="SSF52788">
    <property type="entry name" value="Phosphotyrosine protein phosphatases I"/>
    <property type="match status" value="1"/>
</dbReference>
<organism evidence="1 2">
    <name type="scientific">Corynebacterium maris DSM 45190</name>
    <dbReference type="NCBI Taxonomy" id="1224163"/>
    <lineage>
        <taxon>Bacteria</taxon>
        <taxon>Bacillati</taxon>
        <taxon>Actinomycetota</taxon>
        <taxon>Actinomycetes</taxon>
        <taxon>Mycobacteriales</taxon>
        <taxon>Corynebacteriaceae</taxon>
        <taxon>Corynebacterium</taxon>
    </lineage>
</organism>
<evidence type="ECO:0000313" key="2">
    <source>
        <dbReference type="Proteomes" id="UP000015388"/>
    </source>
</evidence>
<dbReference type="EMBL" id="CP003924">
    <property type="protein sequence ID" value="AGS35344.1"/>
    <property type="molecule type" value="Genomic_DNA"/>
</dbReference>
<accession>S5SVU4</accession>
<name>S5SVU4_9CORY</name>
<reference evidence="1 2" key="1">
    <citation type="submission" date="2012-11" db="EMBL/GenBank/DDBJ databases">
        <title>The complete genome sequence of Corynebacterium maris Coryn-1 (=DSM 45190).</title>
        <authorList>
            <person name="Schaffert L."/>
            <person name="Albersmeier A."/>
            <person name="Kalinowski J."/>
            <person name="Ruckert C."/>
        </authorList>
    </citation>
    <scope>NUCLEOTIDE SEQUENCE [LARGE SCALE GENOMIC DNA]</scope>
    <source>
        <strain evidence="2">Coryn-1</strain>
    </source>
</reference>
<sequence length="138" mass="14964">MMDSSAAAQLAARDVDANLIDAFRSRPLTAAAVARAGLVLCMEDAHAEAVVALTPAAADKTFTVLELAEIVRRHPGGSWRDLRRLRQGVLRGDVADPFGHPESEFALVAECIEDALTAIAGWEGWDEFSWAMRDQFPT</sequence>
<gene>
    <name evidence="1" type="ORF">B841_09355</name>
</gene>
<dbReference type="Gene3D" id="3.40.50.2300">
    <property type="match status" value="1"/>
</dbReference>
<dbReference type="STRING" id="1224163.B841_09355"/>
<proteinExistence type="predicted"/>
<dbReference type="KEGG" id="cmd:B841_09355"/>
<dbReference type="AlphaFoldDB" id="S5SVU4"/>
<dbReference type="HOGENOM" id="CLU_1851783_0_0_11"/>
<dbReference type="InterPro" id="IPR036196">
    <property type="entry name" value="Ptyr_pPase_sf"/>
</dbReference>
<dbReference type="Proteomes" id="UP000015388">
    <property type="component" value="Chromosome"/>
</dbReference>
<keyword evidence="2" id="KW-1185">Reference proteome</keyword>
<dbReference type="PATRIC" id="fig|1224163.3.peg.1882"/>